<gene>
    <name evidence="1" type="ORF">C2R22_11275</name>
</gene>
<evidence type="ECO:0000313" key="1">
    <source>
        <dbReference type="EMBL" id="AUV82158.1"/>
    </source>
</evidence>
<dbReference type="AlphaFoldDB" id="A0A2I8VJQ5"/>
<proteinExistence type="predicted"/>
<sequence>MLTLDLSDFMVELDEGTVKHVGTKTKGATVKLYHVTETEAREFGDQVKLVFDDGEGNHVEVALDPDQVESLLADAEAL</sequence>
<dbReference type="KEGG" id="srub:C2R22_11275"/>
<keyword evidence="2" id="KW-1185">Reference proteome</keyword>
<dbReference type="Proteomes" id="UP000236584">
    <property type="component" value="Chromosome"/>
</dbReference>
<dbReference type="GeneID" id="35592680"/>
<reference evidence="1 2" key="1">
    <citation type="submission" date="2018-01" db="EMBL/GenBank/DDBJ databases">
        <title>Complete genome sequence of Salinigranum rubrum GX10T, an extremely halophilic archaeon isolated from a marine solar saltern.</title>
        <authorList>
            <person name="Han S."/>
        </authorList>
    </citation>
    <scope>NUCLEOTIDE SEQUENCE [LARGE SCALE GENOMIC DNA]</scope>
    <source>
        <strain evidence="1 2">GX10</strain>
    </source>
</reference>
<dbReference type="OrthoDB" id="194131at2157"/>
<dbReference type="RefSeq" id="WP_103425847.1">
    <property type="nucleotide sequence ID" value="NZ_CP026309.1"/>
</dbReference>
<protein>
    <submittedName>
        <fullName evidence="1">Uncharacterized protein</fullName>
    </submittedName>
</protein>
<dbReference type="EMBL" id="CP026309">
    <property type="protein sequence ID" value="AUV82158.1"/>
    <property type="molecule type" value="Genomic_DNA"/>
</dbReference>
<accession>A0A2I8VJQ5</accession>
<evidence type="ECO:0000313" key="2">
    <source>
        <dbReference type="Proteomes" id="UP000236584"/>
    </source>
</evidence>
<organism evidence="1 2">
    <name type="scientific">Salinigranum rubrum</name>
    <dbReference type="NCBI Taxonomy" id="755307"/>
    <lineage>
        <taxon>Archaea</taxon>
        <taxon>Methanobacteriati</taxon>
        <taxon>Methanobacteriota</taxon>
        <taxon>Stenosarchaea group</taxon>
        <taxon>Halobacteria</taxon>
        <taxon>Halobacteriales</taxon>
        <taxon>Haloferacaceae</taxon>
        <taxon>Salinigranum</taxon>
    </lineage>
</organism>
<name>A0A2I8VJQ5_9EURY</name>